<evidence type="ECO:0000256" key="3">
    <source>
        <dbReference type="ARBA" id="ARBA00022630"/>
    </source>
</evidence>
<evidence type="ECO:0000313" key="8">
    <source>
        <dbReference type="Proteomes" id="UP000521017"/>
    </source>
</evidence>
<reference evidence="7 8" key="1">
    <citation type="submission" date="2020-08" db="EMBL/GenBank/DDBJ databases">
        <title>Genomic Encyclopedia of Type Strains, Phase IV (KMG-V): Genome sequencing to study the core and pangenomes of soil and plant-associated prokaryotes.</title>
        <authorList>
            <person name="Whitman W."/>
        </authorList>
    </citation>
    <scope>NUCLEOTIDE SEQUENCE [LARGE SCALE GENOMIC DNA]</scope>
    <source>
        <strain evidence="7 8">M2T3</strain>
    </source>
</reference>
<comment type="caution">
    <text evidence="7">The sequence shown here is derived from an EMBL/GenBank/DDBJ whole genome shotgun (WGS) entry which is preliminary data.</text>
</comment>
<protein>
    <recommendedName>
        <fullName evidence="6">FAD-binding PCMH-type domain-containing protein</fullName>
    </recommendedName>
</protein>
<dbReference type="InterPro" id="IPR036318">
    <property type="entry name" value="FAD-bd_PCMH-like_sf"/>
</dbReference>
<keyword evidence="4" id="KW-0274">FAD</keyword>
<dbReference type="InterPro" id="IPR006094">
    <property type="entry name" value="Oxid_FAD_bind_N"/>
</dbReference>
<sequence length="535" mass="59648">MKENTINALKHISYNGIAPEVLTDCGPLPERDLYEQASKVFNRKFQFRPTAIVFCTLTEHVQQIMELADKLNFKIRVRSGGHDHEGESSGTNTVVIDLSKMVSVSVEKQGAQNIARIQPGIVFQELIPQLTAQGVCIPHGTCGSVGIAGYTMGGGWGPWTRIHGMCCESLIGATIVLGNGSIKQLKEGDELLWALRGGGGMSYGIVTEFVFKAFNMPQNTIKFQVDWNSSPAYEVLKLWETLIAPYNNVALIGTNLKIVAIPRPKDGNFRETVHPCTFYGYYAGKQSELKADMHKWFAELPPSSITIPDDSADATQMKAFDTWDRISAKQILLRMTNRNNLAVNLSELNNSTPLQLQVIPPDIDAPAPYKITSKLVKHGEWGDAGRENLLHTLESDLISLDAIKAGVQCYVTLGAISGSYYQNYKDPGFPKGSAFPYKKRPFTIQYQAWWDVPATTYTESDAADNVNNYSNRAQDWIEECRSFNFPQTSGSFISFKDNAVPTSNYFMESYNKLKTIKEDFSKDPQNRLSTRKTII</sequence>
<dbReference type="SUPFAM" id="SSF56176">
    <property type="entry name" value="FAD-binding/transporter-associated domain-like"/>
    <property type="match status" value="1"/>
</dbReference>
<dbReference type="EMBL" id="JACHCC010000002">
    <property type="protein sequence ID" value="MBB6498612.1"/>
    <property type="molecule type" value="Genomic_DNA"/>
</dbReference>
<evidence type="ECO:0000259" key="6">
    <source>
        <dbReference type="PROSITE" id="PS51387"/>
    </source>
</evidence>
<feature type="domain" description="FAD-binding PCMH-type" evidence="6">
    <location>
        <begin position="45"/>
        <end position="216"/>
    </location>
</feature>
<dbReference type="Gene3D" id="3.30.465.10">
    <property type="match status" value="1"/>
</dbReference>
<dbReference type="Proteomes" id="UP000521017">
    <property type="component" value="Unassembled WGS sequence"/>
</dbReference>
<accession>A0A7X0J2K5</accession>
<dbReference type="PROSITE" id="PS51387">
    <property type="entry name" value="FAD_PCMH"/>
    <property type="match status" value="1"/>
</dbReference>
<organism evidence="7 8">
    <name type="scientific">Pedobacter cryoconitis</name>
    <dbReference type="NCBI Taxonomy" id="188932"/>
    <lineage>
        <taxon>Bacteria</taxon>
        <taxon>Pseudomonadati</taxon>
        <taxon>Bacteroidota</taxon>
        <taxon>Sphingobacteriia</taxon>
        <taxon>Sphingobacteriales</taxon>
        <taxon>Sphingobacteriaceae</taxon>
        <taxon>Pedobacter</taxon>
    </lineage>
</organism>
<keyword evidence="3" id="KW-0285">Flavoprotein</keyword>
<dbReference type="AlphaFoldDB" id="A0A7X0J2K5"/>
<evidence type="ECO:0000256" key="5">
    <source>
        <dbReference type="ARBA" id="ARBA00023002"/>
    </source>
</evidence>
<dbReference type="InterPro" id="IPR016169">
    <property type="entry name" value="FAD-bd_PCMH_sub2"/>
</dbReference>
<dbReference type="PANTHER" id="PTHR42973">
    <property type="entry name" value="BINDING OXIDOREDUCTASE, PUTATIVE (AFU_ORTHOLOGUE AFUA_1G17690)-RELATED"/>
    <property type="match status" value="1"/>
</dbReference>
<name>A0A7X0J2K5_9SPHI</name>
<evidence type="ECO:0000256" key="1">
    <source>
        <dbReference type="ARBA" id="ARBA00001974"/>
    </source>
</evidence>
<comment type="cofactor">
    <cofactor evidence="1">
        <name>FAD</name>
        <dbReference type="ChEBI" id="CHEBI:57692"/>
    </cofactor>
</comment>
<proteinExistence type="inferred from homology"/>
<dbReference type="GO" id="GO:0016491">
    <property type="term" value="F:oxidoreductase activity"/>
    <property type="evidence" value="ECO:0007669"/>
    <property type="project" value="UniProtKB-KW"/>
</dbReference>
<evidence type="ECO:0000256" key="2">
    <source>
        <dbReference type="ARBA" id="ARBA00005466"/>
    </source>
</evidence>
<dbReference type="Pfam" id="PF01565">
    <property type="entry name" value="FAD_binding_4"/>
    <property type="match status" value="1"/>
</dbReference>
<dbReference type="RefSeq" id="WP_184622891.1">
    <property type="nucleotide sequence ID" value="NZ_JACHCC010000002.1"/>
</dbReference>
<dbReference type="Gene3D" id="3.40.462.20">
    <property type="match status" value="1"/>
</dbReference>
<dbReference type="GO" id="GO:0071949">
    <property type="term" value="F:FAD binding"/>
    <property type="evidence" value="ECO:0007669"/>
    <property type="project" value="InterPro"/>
</dbReference>
<evidence type="ECO:0000256" key="4">
    <source>
        <dbReference type="ARBA" id="ARBA00022827"/>
    </source>
</evidence>
<gene>
    <name evidence="7" type="ORF">HDF25_000749</name>
</gene>
<dbReference type="PANTHER" id="PTHR42973:SF39">
    <property type="entry name" value="FAD-BINDING PCMH-TYPE DOMAIN-CONTAINING PROTEIN"/>
    <property type="match status" value="1"/>
</dbReference>
<comment type="similarity">
    <text evidence="2">Belongs to the oxygen-dependent FAD-linked oxidoreductase family.</text>
</comment>
<keyword evidence="5" id="KW-0560">Oxidoreductase</keyword>
<evidence type="ECO:0000313" key="7">
    <source>
        <dbReference type="EMBL" id="MBB6498612.1"/>
    </source>
</evidence>
<dbReference type="InterPro" id="IPR016166">
    <property type="entry name" value="FAD-bd_PCMH"/>
</dbReference>
<dbReference type="InterPro" id="IPR050416">
    <property type="entry name" value="FAD-linked_Oxidoreductase"/>
</dbReference>